<dbReference type="Pfam" id="PF00571">
    <property type="entry name" value="CBS"/>
    <property type="match status" value="2"/>
</dbReference>
<sequence length="125" mass="13784">MLVKDMKLHLAVHYVNGSDNTQTARALMRKHRIGALLVVDSEKSPTGIITSHDLLEVDDFVGTTVGLHTSSPLITVTPDDSIRRVSDLMMKQHCHHLVVVSGLEVTGMISSLDIVNFYLQAYNSD</sequence>
<name>A0ABQ1RJ13_9ALTE</name>
<protein>
    <recommendedName>
        <fullName evidence="3">CBS domain-containing protein</fullName>
    </recommendedName>
</protein>
<evidence type="ECO:0000313" key="5">
    <source>
        <dbReference type="Proteomes" id="UP000614272"/>
    </source>
</evidence>
<comment type="caution">
    <text evidence="4">The sequence shown here is derived from an EMBL/GenBank/DDBJ whole genome shotgun (WGS) entry which is preliminary data.</text>
</comment>
<accession>A0ABQ1RJ13</accession>
<dbReference type="InterPro" id="IPR000644">
    <property type="entry name" value="CBS_dom"/>
</dbReference>
<dbReference type="Gene3D" id="3.10.580.10">
    <property type="entry name" value="CBS-domain"/>
    <property type="match status" value="1"/>
</dbReference>
<organism evidence="4 5">
    <name type="scientific">Lacimicrobium alkaliphilum</name>
    <dbReference type="NCBI Taxonomy" id="1526571"/>
    <lineage>
        <taxon>Bacteria</taxon>
        <taxon>Pseudomonadati</taxon>
        <taxon>Pseudomonadota</taxon>
        <taxon>Gammaproteobacteria</taxon>
        <taxon>Alteromonadales</taxon>
        <taxon>Alteromonadaceae</taxon>
        <taxon>Lacimicrobium</taxon>
    </lineage>
</organism>
<evidence type="ECO:0000313" key="4">
    <source>
        <dbReference type="EMBL" id="GGD68630.1"/>
    </source>
</evidence>
<feature type="domain" description="CBS" evidence="3">
    <location>
        <begin position="6"/>
        <end position="65"/>
    </location>
</feature>
<dbReference type="SUPFAM" id="SSF54631">
    <property type="entry name" value="CBS-domain pair"/>
    <property type="match status" value="1"/>
</dbReference>
<dbReference type="PROSITE" id="PS51371">
    <property type="entry name" value="CBS"/>
    <property type="match status" value="2"/>
</dbReference>
<dbReference type="PANTHER" id="PTHR43080">
    <property type="entry name" value="CBS DOMAIN-CONTAINING PROTEIN CBSX3, MITOCHONDRIAL"/>
    <property type="match status" value="1"/>
</dbReference>
<dbReference type="Proteomes" id="UP000614272">
    <property type="component" value="Unassembled WGS sequence"/>
</dbReference>
<dbReference type="InterPro" id="IPR046342">
    <property type="entry name" value="CBS_dom_sf"/>
</dbReference>
<feature type="domain" description="CBS" evidence="3">
    <location>
        <begin position="69"/>
        <end position="125"/>
    </location>
</feature>
<evidence type="ECO:0000259" key="3">
    <source>
        <dbReference type="PROSITE" id="PS51371"/>
    </source>
</evidence>
<proteinExistence type="predicted"/>
<gene>
    <name evidence="4" type="ORF">GCM10011357_24630</name>
</gene>
<evidence type="ECO:0000256" key="2">
    <source>
        <dbReference type="PROSITE-ProRule" id="PRU00703"/>
    </source>
</evidence>
<dbReference type="RefSeq" id="WP_099035056.1">
    <property type="nucleotide sequence ID" value="NZ_BMGJ01000009.1"/>
</dbReference>
<keyword evidence="5" id="KW-1185">Reference proteome</keyword>
<dbReference type="PANTHER" id="PTHR43080:SF2">
    <property type="entry name" value="CBS DOMAIN-CONTAINING PROTEIN"/>
    <property type="match status" value="1"/>
</dbReference>
<reference evidence="5" key="1">
    <citation type="journal article" date="2019" name="Int. J. Syst. Evol. Microbiol.">
        <title>The Global Catalogue of Microorganisms (GCM) 10K type strain sequencing project: providing services to taxonomists for standard genome sequencing and annotation.</title>
        <authorList>
            <consortium name="The Broad Institute Genomics Platform"/>
            <consortium name="The Broad Institute Genome Sequencing Center for Infectious Disease"/>
            <person name="Wu L."/>
            <person name="Ma J."/>
        </authorList>
    </citation>
    <scope>NUCLEOTIDE SEQUENCE [LARGE SCALE GENOMIC DNA]</scope>
    <source>
        <strain evidence="5">CGMCC 1.12923</strain>
    </source>
</reference>
<dbReference type="EMBL" id="BMGJ01000009">
    <property type="protein sequence ID" value="GGD68630.1"/>
    <property type="molecule type" value="Genomic_DNA"/>
</dbReference>
<dbReference type="InterPro" id="IPR051257">
    <property type="entry name" value="Diverse_CBS-Domain"/>
</dbReference>
<evidence type="ECO:0000256" key="1">
    <source>
        <dbReference type="ARBA" id="ARBA00023122"/>
    </source>
</evidence>
<keyword evidence="1 2" id="KW-0129">CBS domain</keyword>
<dbReference type="SMART" id="SM00116">
    <property type="entry name" value="CBS"/>
    <property type="match status" value="2"/>
</dbReference>